<name>A0AAJ6B5L1_9SPHI</name>
<evidence type="ECO:0000313" key="1">
    <source>
        <dbReference type="EMBL" id="WEK17914.1"/>
    </source>
</evidence>
<accession>A0AAJ6B5L1</accession>
<reference evidence="1" key="1">
    <citation type="submission" date="2023-03" db="EMBL/GenBank/DDBJ databases">
        <title>Andean soil-derived lignocellulolytic bacterial consortium as a source of novel taxa and putative plastic-active enzymes.</title>
        <authorList>
            <person name="Diaz-Garcia L."/>
            <person name="Chuvochina M."/>
            <person name="Feuerriegel G."/>
            <person name="Bunk B."/>
            <person name="Sproer C."/>
            <person name="Streit W.R."/>
            <person name="Rodriguez L.M."/>
            <person name="Overmann J."/>
            <person name="Jimenez D.J."/>
        </authorList>
    </citation>
    <scope>NUCLEOTIDE SEQUENCE</scope>
    <source>
        <strain evidence="1">MAG 3858</strain>
    </source>
</reference>
<gene>
    <name evidence="1" type="ORF">P0Y49_14015</name>
</gene>
<proteinExistence type="predicted"/>
<dbReference type="EMBL" id="CP119313">
    <property type="protein sequence ID" value="WEK17914.1"/>
    <property type="molecule type" value="Genomic_DNA"/>
</dbReference>
<dbReference type="AlphaFoldDB" id="A0AAJ6B5L1"/>
<dbReference type="Proteomes" id="UP001214530">
    <property type="component" value="Chromosome"/>
</dbReference>
<organism evidence="1 2">
    <name type="scientific">Candidatus Pedobacter colombiensis</name>
    <dbReference type="NCBI Taxonomy" id="3121371"/>
    <lineage>
        <taxon>Bacteria</taxon>
        <taxon>Pseudomonadati</taxon>
        <taxon>Bacteroidota</taxon>
        <taxon>Sphingobacteriia</taxon>
        <taxon>Sphingobacteriales</taxon>
        <taxon>Sphingobacteriaceae</taxon>
        <taxon>Pedobacter</taxon>
    </lineage>
</organism>
<evidence type="ECO:0000313" key="2">
    <source>
        <dbReference type="Proteomes" id="UP001214530"/>
    </source>
</evidence>
<sequence length="148" mass="16150">MGSLINLRGFLTASRNSIIKSTQQITDFNEQLLKGYYDPQTGEPLTISVKMPEIQSGQFALASQDVPLLAISPISQLGLSSVSIKMELWVLKVDGVIYVTIPSEADQVPNISSSKVNFSFVVDPLQTEDEFRKELVSVEAAVGNLMVS</sequence>
<protein>
    <submittedName>
        <fullName evidence="1">Uncharacterized protein</fullName>
    </submittedName>
</protein>